<comment type="caution">
    <text evidence="2">The sequence shown here is derived from an EMBL/GenBank/DDBJ whole genome shotgun (WGS) entry which is preliminary data.</text>
</comment>
<proteinExistence type="predicted"/>
<keyword evidence="1" id="KW-1133">Transmembrane helix</keyword>
<evidence type="ECO:0000256" key="1">
    <source>
        <dbReference type="SAM" id="Phobius"/>
    </source>
</evidence>
<feature type="transmembrane region" description="Helical" evidence="1">
    <location>
        <begin position="196"/>
        <end position="220"/>
    </location>
</feature>
<evidence type="ECO:0000313" key="2">
    <source>
        <dbReference type="EMBL" id="HIT76451.1"/>
    </source>
</evidence>
<keyword evidence="1" id="KW-0472">Membrane</keyword>
<protein>
    <submittedName>
        <fullName evidence="2">Uncharacterized protein</fullName>
    </submittedName>
</protein>
<reference evidence="2" key="2">
    <citation type="journal article" date="2021" name="PeerJ">
        <title>Extensive microbial diversity within the chicken gut microbiome revealed by metagenomics and culture.</title>
        <authorList>
            <person name="Gilroy R."/>
            <person name="Ravi A."/>
            <person name="Getino M."/>
            <person name="Pursley I."/>
            <person name="Horton D.L."/>
            <person name="Alikhan N.F."/>
            <person name="Baker D."/>
            <person name="Gharbi K."/>
            <person name="Hall N."/>
            <person name="Watson M."/>
            <person name="Adriaenssens E.M."/>
            <person name="Foster-Nyarko E."/>
            <person name="Jarju S."/>
            <person name="Secka A."/>
            <person name="Antonio M."/>
            <person name="Oren A."/>
            <person name="Chaudhuri R.R."/>
            <person name="La Ragione R."/>
            <person name="Hildebrand F."/>
            <person name="Pallen M.J."/>
        </authorList>
    </citation>
    <scope>NUCLEOTIDE SEQUENCE</scope>
    <source>
        <strain evidence="2">ChiGjej1B1-24693</strain>
    </source>
</reference>
<feature type="transmembrane region" description="Helical" evidence="1">
    <location>
        <begin position="80"/>
        <end position="100"/>
    </location>
</feature>
<accession>A0A9D1GZ18</accession>
<keyword evidence="1" id="KW-0812">Transmembrane</keyword>
<organism evidence="2 3">
    <name type="scientific">Candidatus Avipropionibacterium avicola</name>
    <dbReference type="NCBI Taxonomy" id="2840701"/>
    <lineage>
        <taxon>Bacteria</taxon>
        <taxon>Bacillati</taxon>
        <taxon>Actinomycetota</taxon>
        <taxon>Actinomycetes</taxon>
        <taxon>Propionibacteriales</taxon>
        <taxon>Propionibacteriaceae</taxon>
        <taxon>Propionibacteriaceae incertae sedis</taxon>
        <taxon>Candidatus Avipropionibacterium</taxon>
    </lineage>
</organism>
<sequence>MEVPQADVMAIRGFELLAVALFLFGVWYVWRSRSWVLRGGYAGAVLTIGFDWMFNTRWFFNVAYSPEFIPLFVIDGVNQPVALAMTYGFFFGIPTAILAHQRHRLDRRFGRWGWLLVFVGMGLLQPLFEIPMVKLLHAWTYYQRPEFLWGGVIWSNIWFSGMLGLGCYGGLRLALRWEGAVDPAAFSPREQAVRQFALGVAAIWVAFTAATLVQLLFWYVPVAPWAPGPRPF</sequence>
<dbReference type="Proteomes" id="UP000886842">
    <property type="component" value="Unassembled WGS sequence"/>
</dbReference>
<reference evidence="2" key="1">
    <citation type="submission" date="2020-10" db="EMBL/GenBank/DDBJ databases">
        <authorList>
            <person name="Gilroy R."/>
        </authorList>
    </citation>
    <scope>NUCLEOTIDE SEQUENCE</scope>
    <source>
        <strain evidence="2">ChiGjej1B1-24693</strain>
    </source>
</reference>
<dbReference type="AlphaFoldDB" id="A0A9D1GZ18"/>
<evidence type="ECO:0000313" key="3">
    <source>
        <dbReference type="Proteomes" id="UP000886842"/>
    </source>
</evidence>
<dbReference type="EMBL" id="DVLP01000374">
    <property type="protein sequence ID" value="HIT76451.1"/>
    <property type="molecule type" value="Genomic_DNA"/>
</dbReference>
<name>A0A9D1GZ18_9ACTN</name>
<feature type="transmembrane region" description="Helical" evidence="1">
    <location>
        <begin position="42"/>
        <end position="60"/>
    </location>
</feature>
<feature type="transmembrane region" description="Helical" evidence="1">
    <location>
        <begin position="153"/>
        <end position="175"/>
    </location>
</feature>
<feature type="transmembrane region" description="Helical" evidence="1">
    <location>
        <begin position="12"/>
        <end position="30"/>
    </location>
</feature>
<gene>
    <name evidence="2" type="ORF">IAA98_12775</name>
</gene>
<feature type="transmembrane region" description="Helical" evidence="1">
    <location>
        <begin position="112"/>
        <end position="133"/>
    </location>
</feature>